<dbReference type="AlphaFoldDB" id="A0A1I6BM65"/>
<name>A0A1I6BM65_HYMAR</name>
<reference evidence="2" key="1">
    <citation type="submission" date="2016-10" db="EMBL/GenBank/DDBJ databases">
        <authorList>
            <person name="Varghese N."/>
            <person name="Submissions S."/>
        </authorList>
    </citation>
    <scope>NUCLEOTIDE SEQUENCE [LARGE SCALE GENOMIC DNA]</scope>
    <source>
        <strain evidence="2">OR362-8,ATCC BAA-1266,JCM 13504</strain>
    </source>
</reference>
<keyword evidence="2" id="KW-1185">Reference proteome</keyword>
<sequence>MVFAPLNGGGGLPFVLTRCCPVVSLAQLQAQLRPLVGAEVLDGDLLIFPTDAPEGLFDTSTALYLSTTAGAFALDLFPDGQTPRVRPAGPLEDLPRQEAGLAARRPVWARLIAELNAGQPVPLGHERFALATFPDVGRALHARIEQIAVYAFADDHAPTGLKLVFPDVVVQCVPGLSGNVVLCGELHDYFAFPVREHPV</sequence>
<evidence type="ECO:0000313" key="1">
    <source>
        <dbReference type="EMBL" id="SFQ82036.1"/>
    </source>
</evidence>
<gene>
    <name evidence="1" type="ORF">SAMN04515668_4721</name>
</gene>
<organism evidence="1 2">
    <name type="scientific">Hymenobacter arizonensis</name>
    <name type="common">Siccationidurans arizonensis</name>
    <dbReference type="NCBI Taxonomy" id="1227077"/>
    <lineage>
        <taxon>Bacteria</taxon>
        <taxon>Pseudomonadati</taxon>
        <taxon>Bacteroidota</taxon>
        <taxon>Cytophagia</taxon>
        <taxon>Cytophagales</taxon>
        <taxon>Hymenobacteraceae</taxon>
        <taxon>Hymenobacter</taxon>
    </lineage>
</organism>
<dbReference type="STRING" id="1227077.SAMN04515668_4721"/>
<proteinExistence type="predicted"/>
<protein>
    <submittedName>
        <fullName evidence="1">Uncharacterized protein</fullName>
    </submittedName>
</protein>
<dbReference type="Proteomes" id="UP000199029">
    <property type="component" value="Unassembled WGS sequence"/>
</dbReference>
<accession>A0A1I6BM65</accession>
<dbReference type="EMBL" id="FOXS01000010">
    <property type="protein sequence ID" value="SFQ82036.1"/>
    <property type="molecule type" value="Genomic_DNA"/>
</dbReference>
<evidence type="ECO:0000313" key="2">
    <source>
        <dbReference type="Proteomes" id="UP000199029"/>
    </source>
</evidence>